<keyword evidence="3" id="KW-0808">Transferase</keyword>
<dbReference type="Gene3D" id="3.40.50.2000">
    <property type="entry name" value="Glycogen Phosphorylase B"/>
    <property type="match status" value="2"/>
</dbReference>
<evidence type="ECO:0000256" key="2">
    <source>
        <dbReference type="ARBA" id="ARBA00022676"/>
    </source>
</evidence>
<keyword evidence="2" id="KW-0328">Glycosyltransferase</keyword>
<gene>
    <name evidence="6" type="ORF">GCM10009849_11810</name>
</gene>
<sequence length="372" mass="41141">MTRSDPVVAIAHDYLTQRGGAERVVLAMHRTFPAAKIYTTLYDPEGTYPEFREANIVTSALNRIPALRRDHRAALPFLAPASSALKVPADIVLASSSGWAHGFDTDGQMLVYCHSPARWLYLTDQYLGAGRQRGAKALALAALKPFLIRWDRRSAAMADKYVANSTIVQDRIRRVYGKTVDVVHPPHSVDIQGIREPIPGLEDFIVGGGHFLTVSRLLPYKNVDQAVEAFRGLDDKLLVIGAGPMAEKLRANMPDNVRLASHLSDAQMRWAYASAKAVIAPSYEDFGITPLEGGAWGKPTIALRAGGYLDTIVEGVTGQFIEEPTAALIRQAVESFRAEVWNADVIRKHTEQFSEERFRERLRQEVLGLVRA</sequence>
<evidence type="ECO:0000259" key="5">
    <source>
        <dbReference type="Pfam" id="PF13439"/>
    </source>
</evidence>
<dbReference type="InterPro" id="IPR028098">
    <property type="entry name" value="Glyco_trans_4-like_N"/>
</dbReference>
<keyword evidence="7" id="KW-1185">Reference proteome</keyword>
<reference evidence="7" key="1">
    <citation type="journal article" date="2019" name="Int. J. Syst. Evol. Microbiol.">
        <title>The Global Catalogue of Microorganisms (GCM) 10K type strain sequencing project: providing services to taxonomists for standard genome sequencing and annotation.</title>
        <authorList>
            <consortium name="The Broad Institute Genomics Platform"/>
            <consortium name="The Broad Institute Genome Sequencing Center for Infectious Disease"/>
            <person name="Wu L."/>
            <person name="Ma J."/>
        </authorList>
    </citation>
    <scope>NUCLEOTIDE SEQUENCE [LARGE SCALE GENOMIC DNA]</scope>
    <source>
        <strain evidence="7">JCM 16034</strain>
    </source>
</reference>
<protein>
    <recommendedName>
        <fullName evidence="1">D-inositol 3-phosphate glycosyltransferase</fullName>
    </recommendedName>
</protein>
<dbReference type="PANTHER" id="PTHR45947">
    <property type="entry name" value="SULFOQUINOVOSYL TRANSFERASE SQD2"/>
    <property type="match status" value="1"/>
</dbReference>
<proteinExistence type="predicted"/>
<dbReference type="SUPFAM" id="SSF53756">
    <property type="entry name" value="UDP-Glycosyltransferase/glycogen phosphorylase"/>
    <property type="match status" value="1"/>
</dbReference>
<dbReference type="Proteomes" id="UP001500432">
    <property type="component" value="Unassembled WGS sequence"/>
</dbReference>
<dbReference type="InterPro" id="IPR001296">
    <property type="entry name" value="Glyco_trans_1"/>
</dbReference>
<name>A0ABP5NG62_9MICC</name>
<dbReference type="InterPro" id="IPR050194">
    <property type="entry name" value="Glycosyltransferase_grp1"/>
</dbReference>
<accession>A0ABP5NG62</accession>
<comment type="caution">
    <text evidence="6">The sequence shown here is derived from an EMBL/GenBank/DDBJ whole genome shotgun (WGS) entry which is preliminary data.</text>
</comment>
<evidence type="ECO:0000313" key="7">
    <source>
        <dbReference type="Proteomes" id="UP001500432"/>
    </source>
</evidence>
<evidence type="ECO:0000313" key="6">
    <source>
        <dbReference type="EMBL" id="GAA2198586.1"/>
    </source>
</evidence>
<evidence type="ECO:0000256" key="1">
    <source>
        <dbReference type="ARBA" id="ARBA00021292"/>
    </source>
</evidence>
<dbReference type="RefSeq" id="WP_344298741.1">
    <property type="nucleotide sequence ID" value="NZ_BAAAQW010000003.1"/>
</dbReference>
<dbReference type="Pfam" id="PF00534">
    <property type="entry name" value="Glycos_transf_1"/>
    <property type="match status" value="1"/>
</dbReference>
<organism evidence="6 7">
    <name type="scientific">Sinomonas flava</name>
    <dbReference type="NCBI Taxonomy" id="496857"/>
    <lineage>
        <taxon>Bacteria</taxon>
        <taxon>Bacillati</taxon>
        <taxon>Actinomycetota</taxon>
        <taxon>Actinomycetes</taxon>
        <taxon>Micrococcales</taxon>
        <taxon>Micrococcaceae</taxon>
        <taxon>Sinomonas</taxon>
    </lineage>
</organism>
<dbReference type="EMBL" id="BAAAQW010000003">
    <property type="protein sequence ID" value="GAA2198586.1"/>
    <property type="molecule type" value="Genomic_DNA"/>
</dbReference>
<evidence type="ECO:0000256" key="3">
    <source>
        <dbReference type="ARBA" id="ARBA00022679"/>
    </source>
</evidence>
<feature type="domain" description="Glycosyltransferase subfamily 4-like N-terminal" evidence="5">
    <location>
        <begin position="19"/>
        <end position="186"/>
    </location>
</feature>
<feature type="domain" description="Glycosyl transferase family 1" evidence="4">
    <location>
        <begin position="211"/>
        <end position="336"/>
    </location>
</feature>
<dbReference type="Pfam" id="PF13439">
    <property type="entry name" value="Glyco_transf_4"/>
    <property type="match status" value="1"/>
</dbReference>
<dbReference type="PANTHER" id="PTHR45947:SF3">
    <property type="entry name" value="SULFOQUINOVOSYL TRANSFERASE SQD2"/>
    <property type="match status" value="1"/>
</dbReference>
<evidence type="ECO:0000259" key="4">
    <source>
        <dbReference type="Pfam" id="PF00534"/>
    </source>
</evidence>